<reference evidence="1" key="1">
    <citation type="journal article" date="2012" name="PLoS ONE">
        <title>Gene sets for utilization of primary and secondary nutrition supplies in the distal gut of endangered iberian lynx.</title>
        <authorList>
            <person name="Alcaide M."/>
            <person name="Messina E."/>
            <person name="Richter M."/>
            <person name="Bargiela R."/>
            <person name="Peplies J."/>
            <person name="Huws S.A."/>
            <person name="Newbold C.J."/>
            <person name="Golyshin P.N."/>
            <person name="Simon M.A."/>
            <person name="Lopez G."/>
            <person name="Yakimov M.M."/>
            <person name="Ferrer M."/>
        </authorList>
    </citation>
    <scope>NUCLEOTIDE SEQUENCE</scope>
</reference>
<dbReference type="AlphaFoldDB" id="J9GBR6"/>
<feature type="non-terminal residue" evidence="1">
    <location>
        <position position="1"/>
    </location>
</feature>
<proteinExistence type="predicted"/>
<gene>
    <name evidence="1" type="ORF">EVA_12696</name>
</gene>
<feature type="non-terminal residue" evidence="1">
    <location>
        <position position="300"/>
    </location>
</feature>
<evidence type="ECO:0000313" key="1">
    <source>
        <dbReference type="EMBL" id="EJW99197.1"/>
    </source>
</evidence>
<protein>
    <submittedName>
        <fullName evidence="1">Uncharacterized protein</fullName>
    </submittedName>
</protein>
<comment type="caution">
    <text evidence="1">The sequence shown here is derived from an EMBL/GenBank/DDBJ whole genome shotgun (WGS) entry which is preliminary data.</text>
</comment>
<dbReference type="Gene3D" id="2.60.40.10">
    <property type="entry name" value="Immunoglobulins"/>
    <property type="match status" value="1"/>
</dbReference>
<dbReference type="InterPro" id="IPR013783">
    <property type="entry name" value="Ig-like_fold"/>
</dbReference>
<accession>J9GBR6</accession>
<organism evidence="1">
    <name type="scientific">gut metagenome</name>
    <dbReference type="NCBI Taxonomy" id="749906"/>
    <lineage>
        <taxon>unclassified sequences</taxon>
        <taxon>metagenomes</taxon>
        <taxon>organismal metagenomes</taxon>
    </lineage>
</organism>
<dbReference type="EMBL" id="AMCI01003924">
    <property type="protein sequence ID" value="EJW99197.1"/>
    <property type="molecule type" value="Genomic_DNA"/>
</dbReference>
<name>J9GBR6_9ZZZZ</name>
<sequence length="300" mass="31737">SLFSYLAYDGSYGVRPLCNLKSSILVSDSPNSDGNYTVIYNSAPTAPPSITAPATCYSGQNINISCAAATDPDGDALTYCFERSYNSGAWTQVQASASRTFTETVMKAWNTAKYRVRTKDSYGNYSAYTTSGDIAVIHNQPPVISGSNADLGTKRGDFTYQYSITDPDGDTVNVVEKIDGKTIATKNAIALGTTQTLSVAGNTFTALTNAQHTITITATDSAGNSAVRTLTFTKSIAGFVITLSAPLEADSQPTRANIKVTRDIPAGGTFKVEATNNPFDASSVWEDCTNAVVQGVAHVF</sequence>